<evidence type="ECO:0000256" key="7">
    <source>
        <dbReference type="ARBA" id="ARBA00022692"/>
    </source>
</evidence>
<evidence type="ECO:0000256" key="8">
    <source>
        <dbReference type="ARBA" id="ARBA00022723"/>
    </source>
</evidence>
<evidence type="ECO:0000256" key="6">
    <source>
        <dbReference type="ARBA" id="ARBA00022617"/>
    </source>
</evidence>
<evidence type="ECO:0000256" key="12">
    <source>
        <dbReference type="ARBA" id="ARBA00023136"/>
    </source>
</evidence>
<gene>
    <name evidence="16" type="ORF">GCM10017083_14250</name>
</gene>
<keyword evidence="10 13" id="KW-1133">Transmembrane helix</keyword>
<dbReference type="GO" id="GO:0009055">
    <property type="term" value="F:electron transfer activity"/>
    <property type="evidence" value="ECO:0007669"/>
    <property type="project" value="InterPro"/>
</dbReference>
<protein>
    <submittedName>
        <fullName evidence="16">Formate dehydrogenase</fullName>
    </submittedName>
</protein>
<evidence type="ECO:0000256" key="1">
    <source>
        <dbReference type="ARBA" id="ARBA00001971"/>
    </source>
</evidence>
<keyword evidence="9" id="KW-0249">Electron transport</keyword>
<evidence type="ECO:0000256" key="11">
    <source>
        <dbReference type="ARBA" id="ARBA00023004"/>
    </source>
</evidence>
<organism evidence="16 17">
    <name type="scientific">Thalassobaculum fulvum</name>
    <dbReference type="NCBI Taxonomy" id="1633335"/>
    <lineage>
        <taxon>Bacteria</taxon>
        <taxon>Pseudomonadati</taxon>
        <taxon>Pseudomonadota</taxon>
        <taxon>Alphaproteobacteria</taxon>
        <taxon>Rhodospirillales</taxon>
        <taxon>Thalassobaculaceae</taxon>
        <taxon>Thalassobaculum</taxon>
    </lineage>
</organism>
<feature type="transmembrane region" description="Helical" evidence="13">
    <location>
        <begin position="135"/>
        <end position="156"/>
    </location>
</feature>
<comment type="similarity">
    <text evidence="3">Belongs to the formate dehydrogenase gamma subunit family.</text>
</comment>
<proteinExistence type="inferred from homology"/>
<dbReference type="GO" id="GO:0036397">
    <property type="term" value="F:formate dehydrogenase (quinone) activity"/>
    <property type="evidence" value="ECO:0007669"/>
    <property type="project" value="TreeGrafter"/>
</dbReference>
<keyword evidence="11" id="KW-0408">Iron</keyword>
<evidence type="ECO:0000256" key="5">
    <source>
        <dbReference type="ARBA" id="ARBA00022475"/>
    </source>
</evidence>
<keyword evidence="6" id="KW-0349">Heme</keyword>
<feature type="transmembrane region" description="Helical" evidence="13">
    <location>
        <begin position="176"/>
        <end position="198"/>
    </location>
</feature>
<dbReference type="GO" id="GO:0046872">
    <property type="term" value="F:metal ion binding"/>
    <property type="evidence" value="ECO:0007669"/>
    <property type="project" value="UniProtKB-KW"/>
</dbReference>
<feature type="signal peptide" evidence="14">
    <location>
        <begin position="1"/>
        <end position="30"/>
    </location>
</feature>
<keyword evidence="17" id="KW-1185">Reference proteome</keyword>
<keyword evidence="8" id="KW-0479">Metal-binding</keyword>
<dbReference type="InterPro" id="IPR051817">
    <property type="entry name" value="FDH_cytochrome_b556_subunit"/>
</dbReference>
<dbReference type="SUPFAM" id="SSF81342">
    <property type="entry name" value="Transmembrane di-heme cytochromes"/>
    <property type="match status" value="1"/>
</dbReference>
<comment type="cofactor">
    <cofactor evidence="1">
        <name>heme</name>
        <dbReference type="ChEBI" id="CHEBI:30413"/>
    </cofactor>
</comment>
<keyword evidence="5" id="KW-1003">Cell membrane</keyword>
<evidence type="ECO:0000256" key="14">
    <source>
        <dbReference type="SAM" id="SignalP"/>
    </source>
</evidence>
<keyword evidence="14" id="KW-0732">Signal</keyword>
<dbReference type="InterPro" id="IPR006471">
    <property type="entry name" value="Formate_DH_gsu"/>
</dbReference>
<evidence type="ECO:0000256" key="13">
    <source>
        <dbReference type="SAM" id="Phobius"/>
    </source>
</evidence>
<dbReference type="Proteomes" id="UP000630353">
    <property type="component" value="Unassembled WGS sequence"/>
</dbReference>
<comment type="subcellular location">
    <subcellularLocation>
        <location evidence="2">Cell membrane</location>
        <topology evidence="2">Multi-pass membrane protein</topology>
    </subcellularLocation>
</comment>
<feature type="transmembrane region" description="Helical" evidence="13">
    <location>
        <begin position="87"/>
        <end position="108"/>
    </location>
</feature>
<dbReference type="GO" id="GO:0005886">
    <property type="term" value="C:plasma membrane"/>
    <property type="evidence" value="ECO:0007669"/>
    <property type="project" value="UniProtKB-SubCell"/>
</dbReference>
<feature type="domain" description="Cytochrome b561 bacterial/Ni-hydrogenase" evidence="15">
    <location>
        <begin position="125"/>
        <end position="321"/>
    </location>
</feature>
<evidence type="ECO:0000313" key="17">
    <source>
        <dbReference type="Proteomes" id="UP000630353"/>
    </source>
</evidence>
<dbReference type="GO" id="GO:0022904">
    <property type="term" value="P:respiratory electron transport chain"/>
    <property type="evidence" value="ECO:0007669"/>
    <property type="project" value="InterPro"/>
</dbReference>
<dbReference type="GO" id="GO:0009326">
    <property type="term" value="C:formate dehydrogenase complex"/>
    <property type="evidence" value="ECO:0007669"/>
    <property type="project" value="InterPro"/>
</dbReference>
<evidence type="ECO:0000256" key="9">
    <source>
        <dbReference type="ARBA" id="ARBA00022982"/>
    </source>
</evidence>
<comment type="caution">
    <text evidence="16">The sequence shown here is derived from an EMBL/GenBank/DDBJ whole genome shotgun (WGS) entry which is preliminary data.</text>
</comment>
<feature type="transmembrane region" description="Helical" evidence="13">
    <location>
        <begin position="233"/>
        <end position="254"/>
    </location>
</feature>
<evidence type="ECO:0000256" key="10">
    <source>
        <dbReference type="ARBA" id="ARBA00022989"/>
    </source>
</evidence>
<reference evidence="16" key="1">
    <citation type="journal article" date="2014" name="Int. J. Syst. Evol. Microbiol.">
        <title>Complete genome sequence of Corynebacterium casei LMG S-19264T (=DSM 44701T), isolated from a smear-ripened cheese.</title>
        <authorList>
            <consortium name="US DOE Joint Genome Institute (JGI-PGF)"/>
            <person name="Walter F."/>
            <person name="Albersmeier A."/>
            <person name="Kalinowski J."/>
            <person name="Ruckert C."/>
        </authorList>
    </citation>
    <scope>NUCLEOTIDE SEQUENCE</scope>
    <source>
        <strain evidence="16">KCTC 42651</strain>
    </source>
</reference>
<dbReference type="NCBIfam" id="TIGR01583">
    <property type="entry name" value="formate-DH-gamm"/>
    <property type="match status" value="1"/>
</dbReference>
<feature type="chain" id="PRO_5037080950" evidence="14">
    <location>
        <begin position="31"/>
        <end position="358"/>
    </location>
</feature>
<dbReference type="AlphaFoldDB" id="A0A918XRC6"/>
<dbReference type="PANTHER" id="PTHR30074:SF6">
    <property type="entry name" value="FORMATE DEHYDROGENASE GAMMA SUBUNIT"/>
    <property type="match status" value="1"/>
</dbReference>
<keyword evidence="4" id="KW-0813">Transport</keyword>
<dbReference type="PANTHER" id="PTHR30074">
    <property type="entry name" value="FORMATE DEHYDROGENASE, NITRATE-INDUCIBLE, CYTOCHROME B556 FDN SUBUNIT"/>
    <property type="match status" value="1"/>
</dbReference>
<evidence type="ECO:0000256" key="3">
    <source>
        <dbReference type="ARBA" id="ARBA00010747"/>
    </source>
</evidence>
<reference evidence="16" key="2">
    <citation type="submission" date="2020-09" db="EMBL/GenBank/DDBJ databases">
        <authorList>
            <person name="Sun Q."/>
            <person name="Kim S."/>
        </authorList>
    </citation>
    <scope>NUCLEOTIDE SEQUENCE</scope>
    <source>
        <strain evidence="16">KCTC 42651</strain>
    </source>
</reference>
<sequence>MIARRIATLLAVLTVLTVGSLALAPSPAQAQTGGQVPGDSLGATSDSQFWREIRQGMPGQVSIPNARAGVLIQSEGDNWRAVRNGPLSVYGAWALLGAVVVLAAFFAIRGRIRIAHGPAGVTIERFKAVERFAHWLMAGSFIVLGITGLNILYGRYVLIPVIGPDAFAAITQFGKFAHNYLSFAFMAGLALAFVLWVGHNLPHRTDLMWMLKGGGILGSAHPPARKFNAGQKILFWLVMLGGLSVSLSGIALMFPFETAYFGKTFALLNVFGLQLPTDLTAMQEMQLNQVWHTAVAVFLIAVIIAHIYIGSLGMEGAFDAMGSGQVDLNWAREHHSLWVEEVEAREAGGGARRHSPAE</sequence>
<evidence type="ECO:0000256" key="4">
    <source>
        <dbReference type="ARBA" id="ARBA00022448"/>
    </source>
</evidence>
<evidence type="ECO:0000313" key="16">
    <source>
        <dbReference type="EMBL" id="GHD45786.1"/>
    </source>
</evidence>
<dbReference type="GO" id="GO:0009061">
    <property type="term" value="P:anaerobic respiration"/>
    <property type="evidence" value="ECO:0007669"/>
    <property type="project" value="TreeGrafter"/>
</dbReference>
<dbReference type="InterPro" id="IPR011577">
    <property type="entry name" value="Cyt_b561_bac/Ni-Hgenase"/>
</dbReference>
<evidence type="ECO:0000259" key="15">
    <source>
        <dbReference type="Pfam" id="PF01292"/>
    </source>
</evidence>
<accession>A0A918XRC6</accession>
<dbReference type="EMBL" id="BMZS01000003">
    <property type="protein sequence ID" value="GHD45786.1"/>
    <property type="molecule type" value="Genomic_DNA"/>
</dbReference>
<keyword evidence="12 13" id="KW-0472">Membrane</keyword>
<feature type="transmembrane region" description="Helical" evidence="13">
    <location>
        <begin position="289"/>
        <end position="309"/>
    </location>
</feature>
<dbReference type="GO" id="GO:0008863">
    <property type="term" value="F:formate dehydrogenase (NAD+) activity"/>
    <property type="evidence" value="ECO:0007669"/>
    <property type="project" value="InterPro"/>
</dbReference>
<dbReference type="InterPro" id="IPR016174">
    <property type="entry name" value="Di-haem_cyt_TM"/>
</dbReference>
<dbReference type="Pfam" id="PF01292">
    <property type="entry name" value="Ni_hydr_CYTB"/>
    <property type="match status" value="1"/>
</dbReference>
<dbReference type="GO" id="GO:0015944">
    <property type="term" value="P:formate oxidation"/>
    <property type="evidence" value="ECO:0007669"/>
    <property type="project" value="TreeGrafter"/>
</dbReference>
<dbReference type="RefSeq" id="WP_229836585.1">
    <property type="nucleotide sequence ID" value="NZ_BMZS01000003.1"/>
</dbReference>
<keyword evidence="7 13" id="KW-0812">Transmembrane</keyword>
<evidence type="ECO:0000256" key="2">
    <source>
        <dbReference type="ARBA" id="ARBA00004651"/>
    </source>
</evidence>
<name>A0A918XRC6_9PROT</name>
<dbReference type="Gene3D" id="1.20.950.20">
    <property type="entry name" value="Transmembrane di-heme cytochromes, Chain C"/>
    <property type="match status" value="1"/>
</dbReference>